<protein>
    <recommendedName>
        <fullName evidence="1">N-acetyltransferase domain-containing protein</fullName>
    </recommendedName>
</protein>
<dbReference type="RefSeq" id="WP_005367729.1">
    <property type="nucleotide sequence ID" value="NZ_CH902600.1"/>
</dbReference>
<gene>
    <name evidence="2" type="ORF">VAS14_02518</name>
</gene>
<dbReference type="OrthoDB" id="9799601at2"/>
<dbReference type="InterPro" id="IPR000182">
    <property type="entry name" value="GNAT_dom"/>
</dbReference>
<dbReference type="InterPro" id="IPR016181">
    <property type="entry name" value="Acyl_CoA_acyltransferase"/>
</dbReference>
<dbReference type="PROSITE" id="PS51186">
    <property type="entry name" value="GNAT"/>
    <property type="match status" value="1"/>
</dbReference>
<dbReference type="Proteomes" id="UP000001603">
    <property type="component" value="Unassembled WGS sequence"/>
</dbReference>
<organism evidence="2 3">
    <name type="scientific">Photobacterium angustum (strain S14 / CCUG 15956)</name>
    <name type="common">Vibrio sp. (strain S14 / CCUG 15956)</name>
    <dbReference type="NCBI Taxonomy" id="314292"/>
    <lineage>
        <taxon>Bacteria</taxon>
        <taxon>Pseudomonadati</taxon>
        <taxon>Pseudomonadota</taxon>
        <taxon>Gammaproteobacteria</taxon>
        <taxon>Vibrionales</taxon>
        <taxon>Vibrionaceae</taxon>
        <taxon>Photobacterium</taxon>
    </lineage>
</organism>
<evidence type="ECO:0000313" key="2">
    <source>
        <dbReference type="EMBL" id="EAS64553.1"/>
    </source>
</evidence>
<name>Q1ZTE3_PHOAS</name>
<dbReference type="Pfam" id="PF13420">
    <property type="entry name" value="Acetyltransf_4"/>
    <property type="match status" value="1"/>
</dbReference>
<proteinExistence type="predicted"/>
<evidence type="ECO:0000259" key="1">
    <source>
        <dbReference type="PROSITE" id="PS51186"/>
    </source>
</evidence>
<feature type="domain" description="N-acetyltransferase" evidence="1">
    <location>
        <begin position="1"/>
        <end position="52"/>
    </location>
</feature>
<dbReference type="EMBL" id="AAOJ01000002">
    <property type="protein sequence ID" value="EAS64553.1"/>
    <property type="molecule type" value="Genomic_DNA"/>
</dbReference>
<accession>Q1ZTE3</accession>
<reference evidence="2 3" key="1">
    <citation type="journal article" date="2009" name="Proc. Natl. Acad. Sci. U.S.A.">
        <title>The genomic basis of trophic strategy in marine bacteria.</title>
        <authorList>
            <person name="Lauro F.M."/>
            <person name="McDougald D."/>
            <person name="Thomas T."/>
            <person name="Williams T.J."/>
            <person name="Egan S."/>
            <person name="Rice S."/>
            <person name="DeMaere M.Z."/>
            <person name="Ting L."/>
            <person name="Ertan H."/>
            <person name="Johnson J."/>
            <person name="Ferriera S."/>
            <person name="Lapidus A."/>
            <person name="Anderson I."/>
            <person name="Kyrpides N."/>
            <person name="Munk A.C."/>
            <person name="Detter C."/>
            <person name="Han C.S."/>
            <person name="Brown M.V."/>
            <person name="Robb F.T."/>
            <person name="Kjelleberg S."/>
            <person name="Cavicchioli R."/>
        </authorList>
    </citation>
    <scope>NUCLEOTIDE SEQUENCE [LARGE SCALE GENOMIC DNA]</scope>
    <source>
        <strain evidence="2 3">S14</strain>
    </source>
</reference>
<dbReference type="SUPFAM" id="SSF55729">
    <property type="entry name" value="Acyl-CoA N-acyltransferases (Nat)"/>
    <property type="match status" value="1"/>
</dbReference>
<dbReference type="GO" id="GO:0016747">
    <property type="term" value="F:acyltransferase activity, transferring groups other than amino-acyl groups"/>
    <property type="evidence" value="ECO:0007669"/>
    <property type="project" value="InterPro"/>
</dbReference>
<dbReference type="AlphaFoldDB" id="Q1ZTE3"/>
<comment type="caution">
    <text evidence="2">The sequence shown here is derived from an EMBL/GenBank/DDBJ whole genome shotgun (WGS) entry which is preliminary data.</text>
</comment>
<evidence type="ECO:0000313" key="3">
    <source>
        <dbReference type="Proteomes" id="UP000001603"/>
    </source>
</evidence>
<feature type="non-terminal residue" evidence="2">
    <location>
        <position position="1"/>
    </location>
</feature>
<dbReference type="HOGENOM" id="CLU_3018981_0_0_6"/>
<dbReference type="Gene3D" id="3.40.630.30">
    <property type="match status" value="1"/>
</dbReference>
<sequence length="55" mass="6382">CKQKGYEKLFAYVRSDNERALTAYLKQGFEVVGTAKKHAKVRGEYVDEILIEKFL</sequence>
<dbReference type="eggNOG" id="COG1247">
    <property type="taxonomic scope" value="Bacteria"/>
</dbReference>